<name>W7BXH3_9LIST</name>
<dbReference type="PANTHER" id="PTHR43318:SF2">
    <property type="entry name" value="UDP-N-ACETYLGLUCOSAMINE 4,6-DEHYDRATASE (INVERTING)"/>
    <property type="match status" value="1"/>
</dbReference>
<gene>
    <name evidence="1" type="ORF">PCORN_04492</name>
</gene>
<dbReference type="InterPro" id="IPR036291">
    <property type="entry name" value="NAD(P)-bd_dom_sf"/>
</dbReference>
<dbReference type="PANTHER" id="PTHR43318">
    <property type="entry name" value="UDP-N-ACETYLGLUCOSAMINE 4,6-DEHYDRATASE"/>
    <property type="match status" value="1"/>
</dbReference>
<evidence type="ECO:0000313" key="1">
    <source>
        <dbReference type="EMBL" id="EUJ31569.1"/>
    </source>
</evidence>
<comment type="caution">
    <text evidence="1">The sequence shown here is derived from an EMBL/GenBank/DDBJ whole genome shotgun (WGS) entry which is preliminary data.</text>
</comment>
<dbReference type="Gene3D" id="3.40.50.720">
    <property type="entry name" value="NAD(P)-binding Rossmann-like Domain"/>
    <property type="match status" value="1"/>
</dbReference>
<dbReference type="SUPFAM" id="SSF51735">
    <property type="entry name" value="NAD(P)-binding Rossmann-fold domains"/>
    <property type="match status" value="1"/>
</dbReference>
<evidence type="ECO:0000313" key="2">
    <source>
        <dbReference type="Proteomes" id="UP000019254"/>
    </source>
</evidence>
<dbReference type="AlphaFoldDB" id="W7BXH3"/>
<dbReference type="Proteomes" id="UP000019254">
    <property type="component" value="Unassembled WGS sequence"/>
</dbReference>
<dbReference type="OrthoDB" id="9794407at2"/>
<proteinExistence type="predicted"/>
<dbReference type="RefSeq" id="WP_051999233.1">
    <property type="nucleotide sequence ID" value="NZ_AODE01000010.1"/>
</dbReference>
<dbReference type="STRING" id="1265820.PCORN_04492"/>
<dbReference type="InterPro" id="IPR051203">
    <property type="entry name" value="Polysaccharide_Synthase-Rel"/>
</dbReference>
<reference evidence="1 2" key="1">
    <citation type="journal article" date="2014" name="Int. J. Syst. Evol. Microbiol.">
        <title>Listeria floridensis sp. nov., Listeria aquatica sp. nov., Listeria cornellensis sp. nov., Listeria riparia sp. nov. and Listeria grandensis sp. nov., from agricultural and natural environments.</title>
        <authorList>
            <person name="den Bakker H.C."/>
            <person name="Warchocki S."/>
            <person name="Wright E.M."/>
            <person name="Allred A.F."/>
            <person name="Ahlstrom C."/>
            <person name="Manuel C.S."/>
            <person name="Stasiewicz M.J."/>
            <person name="Burrell A."/>
            <person name="Roof S."/>
            <person name="Strawn L."/>
            <person name="Fortes E.D."/>
            <person name="Nightingale K.K."/>
            <person name="Kephart D."/>
            <person name="Wiedmann M."/>
        </authorList>
    </citation>
    <scope>NUCLEOTIDE SEQUENCE [LARGE SCALE GENOMIC DNA]</scope>
    <source>
        <strain evidence="2">FSL F6-969</strain>
    </source>
</reference>
<dbReference type="PATRIC" id="fig|1265820.5.peg.887"/>
<accession>W7BXH3</accession>
<dbReference type="Pfam" id="PF13727">
    <property type="entry name" value="CoA_binding_3"/>
    <property type="match status" value="1"/>
</dbReference>
<organism evidence="1 2">
    <name type="scientific">Listeria cornellensis FSL F6-0969</name>
    <dbReference type="NCBI Taxonomy" id="1265820"/>
    <lineage>
        <taxon>Bacteria</taxon>
        <taxon>Bacillati</taxon>
        <taxon>Bacillota</taxon>
        <taxon>Bacilli</taxon>
        <taxon>Bacillales</taxon>
        <taxon>Listeriaceae</taxon>
        <taxon>Listeria</taxon>
    </lineage>
</organism>
<protein>
    <submittedName>
        <fullName evidence="1">Polysaccharide biosynthesis protein CapD</fullName>
    </submittedName>
</protein>
<dbReference type="EMBL" id="AODE01000010">
    <property type="protein sequence ID" value="EUJ31569.1"/>
    <property type="molecule type" value="Genomic_DNA"/>
</dbReference>
<keyword evidence="2" id="KW-1185">Reference proteome</keyword>
<sequence length="116" mass="12814">MEQTNFQQVKNTLILGAGDTGHIIAKKIMKEQEGTFKILGFLDDAKEKQDVSLAGVSVIGTLADLGQLIKLYDIKLVIVAITNMGRVAFTQIETICNLADIELRRIPCIEDLLLKK</sequence>